<dbReference type="PANTHER" id="PTHR10797">
    <property type="entry name" value="CCR4-NOT TRANSCRIPTION COMPLEX SUBUNIT"/>
    <property type="match status" value="1"/>
</dbReference>
<evidence type="ECO:0000256" key="1">
    <source>
        <dbReference type="ARBA" id="ARBA00001663"/>
    </source>
</evidence>
<dbReference type="InterPro" id="IPR039637">
    <property type="entry name" value="CNOT7/CNOT8/Pop2"/>
</dbReference>
<evidence type="ECO:0000256" key="8">
    <source>
        <dbReference type="ARBA" id="ARBA00022723"/>
    </source>
</evidence>
<keyword evidence="13" id="KW-0804">Transcription</keyword>
<dbReference type="GO" id="GO:0030014">
    <property type="term" value="C:CCR4-NOT complex"/>
    <property type="evidence" value="ECO:0007669"/>
    <property type="project" value="InterPro"/>
</dbReference>
<evidence type="ECO:0000313" key="15">
    <source>
        <dbReference type="EMBL" id="TKR75915.1"/>
    </source>
</evidence>
<dbReference type="EMBL" id="AZBU02000005">
    <property type="protein sequence ID" value="TKR75915.1"/>
    <property type="molecule type" value="Genomic_DNA"/>
</dbReference>
<keyword evidence="14" id="KW-0539">Nucleus</keyword>
<evidence type="ECO:0000256" key="12">
    <source>
        <dbReference type="ARBA" id="ARBA00023015"/>
    </source>
</evidence>
<dbReference type="AlphaFoldDB" id="A0A4V6A1M8"/>
<keyword evidence="8" id="KW-0479">Metal-binding</keyword>
<organism evidence="15 16">
    <name type="scientific">Steinernema carpocapsae</name>
    <name type="common">Entomopathogenic nematode</name>
    <dbReference type="NCBI Taxonomy" id="34508"/>
    <lineage>
        <taxon>Eukaryota</taxon>
        <taxon>Metazoa</taxon>
        <taxon>Ecdysozoa</taxon>
        <taxon>Nematoda</taxon>
        <taxon>Chromadorea</taxon>
        <taxon>Rhabditida</taxon>
        <taxon>Tylenchina</taxon>
        <taxon>Panagrolaimomorpha</taxon>
        <taxon>Strongyloidoidea</taxon>
        <taxon>Steinernematidae</taxon>
        <taxon>Steinernema</taxon>
    </lineage>
</organism>
<reference evidence="15 16" key="2">
    <citation type="journal article" date="2019" name="G3 (Bethesda)">
        <title>Hybrid Assembly of the Genome of the Entomopathogenic Nematode Steinernema carpocapsae Identifies the X-Chromosome.</title>
        <authorList>
            <person name="Serra L."/>
            <person name="Macchietto M."/>
            <person name="Macias-Munoz A."/>
            <person name="McGill C.J."/>
            <person name="Rodriguez I.M."/>
            <person name="Rodriguez B."/>
            <person name="Murad R."/>
            <person name="Mortazavi A."/>
        </authorList>
    </citation>
    <scope>NUCLEOTIDE SEQUENCE [LARGE SCALE GENOMIC DNA]</scope>
    <source>
        <strain evidence="15 16">ALL</strain>
    </source>
</reference>
<proteinExistence type="inferred from homology"/>
<dbReference type="EC" id="3.1.13.4" evidence="5"/>
<dbReference type="Pfam" id="PF04857">
    <property type="entry name" value="CAF1"/>
    <property type="match status" value="2"/>
</dbReference>
<dbReference type="GO" id="GO:0005634">
    <property type="term" value="C:nucleus"/>
    <property type="evidence" value="ECO:0007669"/>
    <property type="project" value="UniProtKB-SubCell"/>
</dbReference>
<dbReference type="GO" id="GO:0004535">
    <property type="term" value="F:poly(A)-specific ribonuclease activity"/>
    <property type="evidence" value="ECO:0007669"/>
    <property type="project" value="UniProtKB-EC"/>
</dbReference>
<dbReference type="GO" id="GO:0003723">
    <property type="term" value="F:RNA binding"/>
    <property type="evidence" value="ECO:0007669"/>
    <property type="project" value="UniProtKB-KW"/>
</dbReference>
<evidence type="ECO:0000256" key="9">
    <source>
        <dbReference type="ARBA" id="ARBA00022801"/>
    </source>
</evidence>
<comment type="similarity">
    <text evidence="4">Belongs to the CAF1 family.</text>
</comment>
<evidence type="ECO:0000256" key="6">
    <source>
        <dbReference type="ARBA" id="ARBA00022490"/>
    </source>
</evidence>
<evidence type="ECO:0000256" key="2">
    <source>
        <dbReference type="ARBA" id="ARBA00004123"/>
    </source>
</evidence>
<evidence type="ECO:0000256" key="14">
    <source>
        <dbReference type="ARBA" id="ARBA00023242"/>
    </source>
</evidence>
<sequence length="302" mass="34708">MTEQYCSLFANPVKTVSIVNVWNHNLEEQFAEIKKIIDHYPIIAMDTEFPGVPFKPHAFQSLKNPQEQMYRMVACNVNRLKVIQIGFAFMNEQGQLPSNRVWQFNFHFDLDTDSYAKASIDLLKSCNIDFELHKKQGIRMCDFGSLLTSSGLVCEERWTWITYHSAYDFSYVIRTMILRNLPMHESEFLQLVKDVFPRTFDVKLLADSCDFDNRIKEAKQGGGLQNLSFMLGVPRYGTQHQAGSDALLTGQTFLALKHCCLQTDEGRNNWIELEEQCVNNVYGLSELSTSQASEEESPPVFL</sequence>
<evidence type="ECO:0000256" key="5">
    <source>
        <dbReference type="ARBA" id="ARBA00012161"/>
    </source>
</evidence>
<evidence type="ECO:0000256" key="10">
    <source>
        <dbReference type="ARBA" id="ARBA00022839"/>
    </source>
</evidence>
<gene>
    <name evidence="15" type="ORF">L596_017136</name>
</gene>
<dbReference type="Proteomes" id="UP000298663">
    <property type="component" value="Unassembled WGS sequence"/>
</dbReference>
<name>A0A4V6A1M8_STECR</name>
<dbReference type="GO" id="GO:0005737">
    <property type="term" value="C:cytoplasm"/>
    <property type="evidence" value="ECO:0007669"/>
    <property type="project" value="UniProtKB-SubCell"/>
</dbReference>
<dbReference type="OrthoDB" id="1164111at2759"/>
<dbReference type="SUPFAM" id="SSF53098">
    <property type="entry name" value="Ribonuclease H-like"/>
    <property type="match status" value="1"/>
</dbReference>
<evidence type="ECO:0000256" key="7">
    <source>
        <dbReference type="ARBA" id="ARBA00022722"/>
    </source>
</evidence>
<dbReference type="Gene3D" id="3.30.420.10">
    <property type="entry name" value="Ribonuclease H-like superfamily/Ribonuclease H"/>
    <property type="match status" value="1"/>
</dbReference>
<accession>A0A4V6A1M8</accession>
<comment type="subcellular location">
    <subcellularLocation>
        <location evidence="3">Cytoplasm</location>
    </subcellularLocation>
    <subcellularLocation>
        <location evidence="2">Nucleus</location>
    </subcellularLocation>
</comment>
<keyword evidence="9" id="KW-0378">Hydrolase</keyword>
<evidence type="ECO:0000256" key="3">
    <source>
        <dbReference type="ARBA" id="ARBA00004496"/>
    </source>
</evidence>
<dbReference type="GO" id="GO:0046872">
    <property type="term" value="F:metal ion binding"/>
    <property type="evidence" value="ECO:0007669"/>
    <property type="project" value="UniProtKB-KW"/>
</dbReference>
<keyword evidence="11" id="KW-0694">RNA-binding</keyword>
<protein>
    <recommendedName>
        <fullName evidence="5">poly(A)-specific ribonuclease</fullName>
        <ecNumber evidence="5">3.1.13.4</ecNumber>
    </recommendedName>
</protein>
<dbReference type="InterPro" id="IPR006941">
    <property type="entry name" value="RNase_CAF1"/>
</dbReference>
<evidence type="ECO:0000256" key="4">
    <source>
        <dbReference type="ARBA" id="ARBA00008372"/>
    </source>
</evidence>
<keyword evidence="12" id="KW-0805">Transcription regulation</keyword>
<keyword evidence="16" id="KW-1185">Reference proteome</keyword>
<reference evidence="15 16" key="1">
    <citation type="journal article" date="2015" name="Genome Biol.">
        <title>Comparative genomics of Steinernema reveals deeply conserved gene regulatory networks.</title>
        <authorList>
            <person name="Dillman A.R."/>
            <person name="Macchietto M."/>
            <person name="Porter C.F."/>
            <person name="Rogers A."/>
            <person name="Williams B."/>
            <person name="Antoshechkin I."/>
            <person name="Lee M.M."/>
            <person name="Goodwin Z."/>
            <person name="Lu X."/>
            <person name="Lewis E.E."/>
            <person name="Goodrich-Blair H."/>
            <person name="Stock S.P."/>
            <person name="Adams B.J."/>
            <person name="Sternberg P.W."/>
            <person name="Mortazavi A."/>
        </authorList>
    </citation>
    <scope>NUCLEOTIDE SEQUENCE [LARGE SCALE GENOMIC DNA]</scope>
    <source>
        <strain evidence="15 16">ALL</strain>
    </source>
</reference>
<keyword evidence="7" id="KW-0540">Nuclease</keyword>
<keyword evidence="6" id="KW-0963">Cytoplasm</keyword>
<evidence type="ECO:0000256" key="11">
    <source>
        <dbReference type="ARBA" id="ARBA00022884"/>
    </source>
</evidence>
<evidence type="ECO:0000256" key="13">
    <source>
        <dbReference type="ARBA" id="ARBA00023163"/>
    </source>
</evidence>
<keyword evidence="10" id="KW-0269">Exonuclease</keyword>
<dbReference type="InterPro" id="IPR036397">
    <property type="entry name" value="RNaseH_sf"/>
</dbReference>
<evidence type="ECO:0000313" key="16">
    <source>
        <dbReference type="Proteomes" id="UP000298663"/>
    </source>
</evidence>
<comment type="catalytic activity">
    <reaction evidence="1">
        <text>Exonucleolytic cleavage of poly(A) to 5'-AMP.</text>
        <dbReference type="EC" id="3.1.13.4"/>
    </reaction>
</comment>
<dbReference type="InterPro" id="IPR012337">
    <property type="entry name" value="RNaseH-like_sf"/>
</dbReference>
<comment type="caution">
    <text evidence="15">The sequence shown here is derived from an EMBL/GenBank/DDBJ whole genome shotgun (WGS) entry which is preliminary data.</text>
</comment>
<dbReference type="STRING" id="34508.A0A4V6A1M8"/>